<evidence type="ECO:0000256" key="2">
    <source>
        <dbReference type="SAM" id="SignalP"/>
    </source>
</evidence>
<feature type="chain" id="PRO_5039133969" evidence="2">
    <location>
        <begin position="24"/>
        <end position="448"/>
    </location>
</feature>
<feature type="domain" description="Alginate export" evidence="3">
    <location>
        <begin position="70"/>
        <end position="440"/>
    </location>
</feature>
<dbReference type="Gene3D" id="2.40.160.100">
    <property type="match status" value="1"/>
</dbReference>
<dbReference type="Pfam" id="PF13372">
    <property type="entry name" value="Alginate_exp"/>
    <property type="match status" value="1"/>
</dbReference>
<dbReference type="Proteomes" id="UP000886667">
    <property type="component" value="Unassembled WGS sequence"/>
</dbReference>
<evidence type="ECO:0000256" key="1">
    <source>
        <dbReference type="SAM" id="MobiDB-lite"/>
    </source>
</evidence>
<accession>A0A9E4TBG8</accession>
<reference evidence="4" key="1">
    <citation type="journal article" date="2021" name="Proc. Natl. Acad. Sci. U.S.A.">
        <title>Global biogeography of chemosynthetic symbionts reveals both localized and globally distributed symbiont groups. .</title>
        <authorList>
            <person name="Osvatic J.T."/>
            <person name="Wilkins L.G.E."/>
            <person name="Leibrecht L."/>
            <person name="Leray M."/>
            <person name="Zauner S."/>
            <person name="Polzin J."/>
            <person name="Camacho Y."/>
            <person name="Gros O."/>
            <person name="van Gils J.A."/>
            <person name="Eisen J.A."/>
            <person name="Petersen J.M."/>
            <person name="Yuen B."/>
        </authorList>
    </citation>
    <scope>NUCLEOTIDE SEQUENCE</scope>
    <source>
        <strain evidence="4">MAGclacostrist064TRANS</strain>
    </source>
</reference>
<evidence type="ECO:0000313" key="4">
    <source>
        <dbReference type="EMBL" id="MCG7949234.1"/>
    </source>
</evidence>
<dbReference type="InterPro" id="IPR053728">
    <property type="entry name" value="Alginate_Permeability_Chnl"/>
</dbReference>
<dbReference type="AlphaFoldDB" id="A0A9E4TBG8"/>
<evidence type="ECO:0000313" key="5">
    <source>
        <dbReference type="Proteomes" id="UP000886667"/>
    </source>
</evidence>
<dbReference type="InterPro" id="IPR025388">
    <property type="entry name" value="Alginate_export_dom"/>
</dbReference>
<organism evidence="4 5">
    <name type="scientific">Candidatus Thiodiazotropha taylori</name>
    <dbReference type="NCBI Taxonomy" id="2792791"/>
    <lineage>
        <taxon>Bacteria</taxon>
        <taxon>Pseudomonadati</taxon>
        <taxon>Pseudomonadota</taxon>
        <taxon>Gammaproteobacteria</taxon>
        <taxon>Chromatiales</taxon>
        <taxon>Sedimenticolaceae</taxon>
        <taxon>Candidatus Thiodiazotropha</taxon>
    </lineage>
</organism>
<dbReference type="EMBL" id="JAEPCM010000865">
    <property type="protein sequence ID" value="MCG7949234.1"/>
    <property type="molecule type" value="Genomic_DNA"/>
</dbReference>
<feature type="compositionally biased region" description="Polar residues" evidence="1">
    <location>
        <begin position="322"/>
        <end position="334"/>
    </location>
</feature>
<feature type="signal peptide" evidence="2">
    <location>
        <begin position="1"/>
        <end position="23"/>
    </location>
</feature>
<evidence type="ECO:0000259" key="3">
    <source>
        <dbReference type="Pfam" id="PF13372"/>
    </source>
</evidence>
<feature type="region of interest" description="Disordered" evidence="1">
    <location>
        <begin position="311"/>
        <end position="335"/>
    </location>
</feature>
<gene>
    <name evidence="4" type="ORF">JAZ07_23090</name>
</gene>
<proteinExistence type="predicted"/>
<comment type="caution">
    <text evidence="4">The sequence shown here is derived from an EMBL/GenBank/DDBJ whole genome shotgun (WGS) entry which is preliminary data.</text>
</comment>
<sequence>MRQLIAYTIVTCFFYVSHTSADAAGQFYSDTEIGIEFNVLDGLSLGDDSLNNKQVVHEREIEFDLEYRHNDQLNLFFTGALMDESEIIKSANLKTSRSGLEFREFGVAYLFGDVIDAEFKIGRVEYESMSHWWSWWDDELDLVSLQLWYEDIETFFAVAEQQAVESTDEDFIDPEMDDIQRLVLSMSWEILDGQILNFYYLKQKDNSPPYRVGDSEEYSRIDEEDADLTWKGISYVADLELQLIGEIDLELHYSEVSGRSTLYEYDDPVAAIAEISETEQELIEGSSRGYLLRWTPYVYDQLSLVIASARGSGDANPDDQVNRSSRQTGLQGDTESYGELFQPELSNLRINMFGLQWRFAEDMSVDLMHFDYKQEVPSEEIRHASIEADPSGTSRDLGRELDLILSIEHEETLELFFTYAKFKPGRAYADYPAKKIDYVGFDFVYKFH</sequence>
<name>A0A9E4TBG8_9GAMM</name>
<protein>
    <submittedName>
        <fullName evidence="4">Alginate export family protein</fullName>
    </submittedName>
</protein>
<keyword evidence="2" id="KW-0732">Signal</keyword>